<evidence type="ECO:0000259" key="2">
    <source>
        <dbReference type="Pfam" id="PF03816"/>
    </source>
</evidence>
<organism evidence="3 4">
    <name type="scientific">Micromonospora polyrhachis</name>
    <dbReference type="NCBI Taxonomy" id="1282883"/>
    <lineage>
        <taxon>Bacteria</taxon>
        <taxon>Bacillati</taxon>
        <taxon>Actinomycetota</taxon>
        <taxon>Actinomycetes</taxon>
        <taxon>Micromonosporales</taxon>
        <taxon>Micromonosporaceae</taxon>
        <taxon>Micromonospora</taxon>
    </lineage>
</organism>
<name>A0A7W7SQD6_9ACTN</name>
<dbReference type="NCBIfam" id="TIGR00350">
    <property type="entry name" value="lytR_cpsA_psr"/>
    <property type="match status" value="1"/>
</dbReference>
<evidence type="ECO:0000313" key="4">
    <source>
        <dbReference type="Proteomes" id="UP000578819"/>
    </source>
</evidence>
<dbReference type="Proteomes" id="UP000578819">
    <property type="component" value="Unassembled WGS sequence"/>
</dbReference>
<dbReference type="Gene3D" id="3.40.630.190">
    <property type="entry name" value="LCP protein"/>
    <property type="match status" value="1"/>
</dbReference>
<evidence type="ECO:0000256" key="1">
    <source>
        <dbReference type="ARBA" id="ARBA00006068"/>
    </source>
</evidence>
<dbReference type="EMBL" id="JACHJW010000001">
    <property type="protein sequence ID" value="MBB4959024.1"/>
    <property type="molecule type" value="Genomic_DNA"/>
</dbReference>
<sequence>MLLSGVTGFGLRALLDRYDRSITKDDLLDPAARRHHANVTGPLNYLLVGSDRRPSSPDSEQRADTIMIAHIPASLDRTYLISIPRDLLVTIPQSTVTGYEGGSDKINAAFQHGGGGQGGTQLLSATLTRLTGLRFDGAALIDFTGFQRVIDLVGGIRMCVDAPVRSIHTKRQFNPGCQQMDGAQALDFARQRYDLPNGDYDRQRHQQQLLKAILDKISTDNLLTNPVKLDQVLRAIGSSITMDTNGVAIEDLIFGLRGMRSDALTGIRVPAYSEMLDGTSFEMLDEGAADLFQSLGGRHVDDWVSSNPKWINQI</sequence>
<evidence type="ECO:0000313" key="3">
    <source>
        <dbReference type="EMBL" id="MBB4959024.1"/>
    </source>
</evidence>
<gene>
    <name evidence="3" type="ORF">FHR38_002757</name>
</gene>
<dbReference type="PANTHER" id="PTHR33392:SF6">
    <property type="entry name" value="POLYISOPRENYL-TEICHOIC ACID--PEPTIDOGLYCAN TEICHOIC ACID TRANSFERASE TAGU"/>
    <property type="match status" value="1"/>
</dbReference>
<dbReference type="Pfam" id="PF03816">
    <property type="entry name" value="LytR_cpsA_psr"/>
    <property type="match status" value="1"/>
</dbReference>
<proteinExistence type="inferred from homology"/>
<comment type="caution">
    <text evidence="3">The sequence shown here is derived from an EMBL/GenBank/DDBJ whole genome shotgun (WGS) entry which is preliminary data.</text>
</comment>
<dbReference type="AlphaFoldDB" id="A0A7W7SQD6"/>
<reference evidence="3 4" key="1">
    <citation type="submission" date="2020-08" db="EMBL/GenBank/DDBJ databases">
        <title>Sequencing the genomes of 1000 actinobacteria strains.</title>
        <authorList>
            <person name="Klenk H.-P."/>
        </authorList>
    </citation>
    <scope>NUCLEOTIDE SEQUENCE [LARGE SCALE GENOMIC DNA]</scope>
    <source>
        <strain evidence="3 4">DSM 45886</strain>
    </source>
</reference>
<keyword evidence="4" id="KW-1185">Reference proteome</keyword>
<protein>
    <submittedName>
        <fullName evidence="3">LCP family protein required for cell wall assembly</fullName>
    </submittedName>
</protein>
<accession>A0A7W7SQD6</accession>
<dbReference type="PANTHER" id="PTHR33392">
    <property type="entry name" value="POLYISOPRENYL-TEICHOIC ACID--PEPTIDOGLYCAN TEICHOIC ACID TRANSFERASE TAGU"/>
    <property type="match status" value="1"/>
</dbReference>
<dbReference type="RefSeq" id="WP_184535025.1">
    <property type="nucleotide sequence ID" value="NZ_JACHJW010000001.1"/>
</dbReference>
<dbReference type="InterPro" id="IPR004474">
    <property type="entry name" value="LytR_CpsA_psr"/>
</dbReference>
<feature type="domain" description="Cell envelope-related transcriptional attenuator" evidence="2">
    <location>
        <begin position="62"/>
        <end position="218"/>
    </location>
</feature>
<dbReference type="InterPro" id="IPR050922">
    <property type="entry name" value="LytR/CpsA/Psr_CW_biosynth"/>
</dbReference>
<comment type="similarity">
    <text evidence="1">Belongs to the LytR/CpsA/Psr (LCP) family.</text>
</comment>